<comment type="cofactor">
    <cofactor evidence="1">
        <name>Mg(2+)</name>
        <dbReference type="ChEBI" id="CHEBI:18420"/>
    </cofactor>
</comment>
<feature type="compositionally biased region" description="Acidic residues" evidence="7">
    <location>
        <begin position="315"/>
        <end position="337"/>
    </location>
</feature>
<evidence type="ECO:0000256" key="4">
    <source>
        <dbReference type="ARBA" id="ARBA00022842"/>
    </source>
</evidence>
<dbReference type="InterPro" id="IPR003960">
    <property type="entry name" value="ATPase_AAA_CS"/>
</dbReference>
<dbReference type="Gene3D" id="3.40.50.300">
    <property type="entry name" value="P-loop containing nucleotide triphosphate hydrolases"/>
    <property type="match status" value="1"/>
</dbReference>
<feature type="region of interest" description="Disordered" evidence="7">
    <location>
        <begin position="287"/>
        <end position="340"/>
    </location>
</feature>
<keyword evidence="3" id="KW-0378">Hydrolase</keyword>
<dbReference type="InterPro" id="IPR003959">
    <property type="entry name" value="ATPase_AAA_core"/>
</dbReference>
<dbReference type="Pfam" id="PF25568">
    <property type="entry name" value="AAA_lid_At3g28540"/>
    <property type="match status" value="1"/>
</dbReference>
<dbReference type="SMART" id="SM00382">
    <property type="entry name" value="AAA"/>
    <property type="match status" value="1"/>
</dbReference>
<evidence type="ECO:0000256" key="7">
    <source>
        <dbReference type="SAM" id="MobiDB-lite"/>
    </source>
</evidence>
<organism evidence="9 10">
    <name type="scientific">Linum tenue</name>
    <dbReference type="NCBI Taxonomy" id="586396"/>
    <lineage>
        <taxon>Eukaryota</taxon>
        <taxon>Viridiplantae</taxon>
        <taxon>Streptophyta</taxon>
        <taxon>Embryophyta</taxon>
        <taxon>Tracheophyta</taxon>
        <taxon>Spermatophyta</taxon>
        <taxon>Magnoliopsida</taxon>
        <taxon>eudicotyledons</taxon>
        <taxon>Gunneridae</taxon>
        <taxon>Pentapetalae</taxon>
        <taxon>rosids</taxon>
        <taxon>fabids</taxon>
        <taxon>Malpighiales</taxon>
        <taxon>Linaceae</taxon>
        <taxon>Linum</taxon>
    </lineage>
</organism>
<dbReference type="Pfam" id="PF00004">
    <property type="entry name" value="AAA"/>
    <property type="match status" value="2"/>
</dbReference>
<sequence>MFIYAMFQQYFPYELRGHAHKYTQKLVTYFYPYIQITFHELTGEKLKRSDAYFAIQNYLADHTTATAKRLKADVVKGSKSLVLTMDDHEQVMEEFQGIKIWWSSNKNTPKRPSFSFYPKTEERRYRDAITKSYIDKVLKDGKAIAVRNRERKLYTNNPSDSWYEYQSTKWSHVQFEHPANFETLAMAENEKEAVKNDLIKFSKGKEYYTKIGKPWKRGYLLYGPPGTGKSTMIAAMANLLDYDIYDLELTTVKDNSELRKLLIETTSKSIIIIEDIDCSIDLTGQRRKEKKKYESSSQRKKKKKAKKKTTKKGESEEEKEGEDGNGDEEVESEDETESSSKVTLSGLLNIIDGIWSASGGERVIIFTTNHVEKLDEALIRKGRMDKHIELSYCDFEGFKVLAKNYLSIETHPLFEVVRGLLEKTKVSPADVAESLMQKAVEEDADICLNRLIRDLESKSAKEGEQSKEA</sequence>
<dbReference type="InterPro" id="IPR058017">
    <property type="entry name" value="At3g28540-like_C"/>
</dbReference>
<evidence type="ECO:0000256" key="2">
    <source>
        <dbReference type="ARBA" id="ARBA00007448"/>
    </source>
</evidence>
<dbReference type="GO" id="GO:0006950">
    <property type="term" value="P:response to stress"/>
    <property type="evidence" value="ECO:0007669"/>
    <property type="project" value="UniProtKB-ARBA"/>
</dbReference>
<proteinExistence type="inferred from homology"/>
<comment type="catalytic activity">
    <reaction evidence="5">
        <text>ATP + H2O = ADP + phosphate + H(+)</text>
        <dbReference type="Rhea" id="RHEA:13065"/>
        <dbReference type="ChEBI" id="CHEBI:15377"/>
        <dbReference type="ChEBI" id="CHEBI:15378"/>
        <dbReference type="ChEBI" id="CHEBI:30616"/>
        <dbReference type="ChEBI" id="CHEBI:43474"/>
        <dbReference type="ChEBI" id="CHEBI:456216"/>
    </reaction>
</comment>
<comment type="similarity">
    <text evidence="2">Belongs to the AAA ATPase family. BCS1 subfamily.</text>
</comment>
<evidence type="ECO:0000256" key="3">
    <source>
        <dbReference type="ARBA" id="ARBA00022801"/>
    </source>
</evidence>
<keyword evidence="6" id="KW-0067">ATP-binding</keyword>
<dbReference type="AlphaFoldDB" id="A0AAV0N517"/>
<evidence type="ECO:0000256" key="6">
    <source>
        <dbReference type="RuleBase" id="RU003651"/>
    </source>
</evidence>
<dbReference type="InterPro" id="IPR027417">
    <property type="entry name" value="P-loop_NTPase"/>
</dbReference>
<dbReference type="PANTHER" id="PTHR23070">
    <property type="entry name" value="BCS1 AAA-TYPE ATPASE"/>
    <property type="match status" value="1"/>
</dbReference>
<evidence type="ECO:0000313" key="10">
    <source>
        <dbReference type="Proteomes" id="UP001154282"/>
    </source>
</evidence>
<dbReference type="InterPro" id="IPR003593">
    <property type="entry name" value="AAA+_ATPase"/>
</dbReference>
<comment type="caution">
    <text evidence="9">The sequence shown here is derived from an EMBL/GenBank/DDBJ whole genome shotgun (WGS) entry which is preliminary data.</text>
</comment>
<dbReference type="InterPro" id="IPR025753">
    <property type="entry name" value="AAA_N_dom"/>
</dbReference>
<keyword evidence="4" id="KW-0460">Magnesium</keyword>
<evidence type="ECO:0000313" key="9">
    <source>
        <dbReference type="EMBL" id="CAI0453685.1"/>
    </source>
</evidence>
<reference evidence="9" key="1">
    <citation type="submission" date="2022-08" db="EMBL/GenBank/DDBJ databases">
        <authorList>
            <person name="Gutierrez-Valencia J."/>
        </authorList>
    </citation>
    <scope>NUCLEOTIDE SEQUENCE</scope>
</reference>
<dbReference type="Proteomes" id="UP001154282">
    <property type="component" value="Unassembled WGS sequence"/>
</dbReference>
<evidence type="ECO:0000256" key="5">
    <source>
        <dbReference type="ARBA" id="ARBA00049360"/>
    </source>
</evidence>
<dbReference type="Pfam" id="PF14363">
    <property type="entry name" value="AAA_assoc"/>
    <property type="match status" value="1"/>
</dbReference>
<dbReference type="SUPFAM" id="SSF52540">
    <property type="entry name" value="P-loop containing nucleoside triphosphate hydrolases"/>
    <property type="match status" value="1"/>
</dbReference>
<evidence type="ECO:0000259" key="8">
    <source>
        <dbReference type="SMART" id="SM00382"/>
    </source>
</evidence>
<feature type="compositionally biased region" description="Basic residues" evidence="7">
    <location>
        <begin position="298"/>
        <end position="310"/>
    </location>
</feature>
<dbReference type="Gene3D" id="6.10.280.40">
    <property type="match status" value="1"/>
</dbReference>
<feature type="domain" description="AAA+ ATPase" evidence="8">
    <location>
        <begin position="215"/>
        <end position="394"/>
    </location>
</feature>
<dbReference type="CDD" id="cd19510">
    <property type="entry name" value="RecA-like_BCS1"/>
    <property type="match status" value="1"/>
</dbReference>
<dbReference type="GO" id="GO:0005524">
    <property type="term" value="F:ATP binding"/>
    <property type="evidence" value="ECO:0007669"/>
    <property type="project" value="UniProtKB-KW"/>
</dbReference>
<dbReference type="GO" id="GO:0016887">
    <property type="term" value="F:ATP hydrolysis activity"/>
    <property type="evidence" value="ECO:0007669"/>
    <property type="project" value="InterPro"/>
</dbReference>
<keyword evidence="10" id="KW-1185">Reference proteome</keyword>
<dbReference type="InterPro" id="IPR050747">
    <property type="entry name" value="Mitochondrial_chaperone_BCS1"/>
</dbReference>
<dbReference type="PROSITE" id="PS00674">
    <property type="entry name" value="AAA"/>
    <property type="match status" value="1"/>
</dbReference>
<protein>
    <recommendedName>
        <fullName evidence="8">AAA+ ATPase domain-containing protein</fullName>
    </recommendedName>
</protein>
<gene>
    <name evidence="9" type="ORF">LITE_LOCUS31686</name>
</gene>
<dbReference type="EMBL" id="CAMGYJ010000008">
    <property type="protein sequence ID" value="CAI0453685.1"/>
    <property type="molecule type" value="Genomic_DNA"/>
</dbReference>
<keyword evidence="6" id="KW-0547">Nucleotide-binding</keyword>
<evidence type="ECO:0000256" key="1">
    <source>
        <dbReference type="ARBA" id="ARBA00001946"/>
    </source>
</evidence>
<accession>A0AAV0N517</accession>
<name>A0AAV0N517_9ROSI</name>